<sequence length="134" mass="15359">MTRMGVFTALTLLCLCGVASIDGTSDPNLELELFKSAPKEIVPQYPEYKSLTKDKSDASAIPYSAQKRRELGYTAQRRRDIGYTARKRRDLAYTAEKRNDLGYTARKRRDLAYTANKRKDLGYTARKRRDLAKQ</sequence>
<dbReference type="AlphaFoldDB" id="A0A210PSI8"/>
<keyword evidence="1" id="KW-0732">Signal</keyword>
<reference evidence="2 3" key="1">
    <citation type="journal article" date="2017" name="Nat. Ecol. Evol.">
        <title>Scallop genome provides insights into evolution of bilaterian karyotype and development.</title>
        <authorList>
            <person name="Wang S."/>
            <person name="Zhang J."/>
            <person name="Jiao W."/>
            <person name="Li J."/>
            <person name="Xun X."/>
            <person name="Sun Y."/>
            <person name="Guo X."/>
            <person name="Huan P."/>
            <person name="Dong B."/>
            <person name="Zhang L."/>
            <person name="Hu X."/>
            <person name="Sun X."/>
            <person name="Wang J."/>
            <person name="Zhao C."/>
            <person name="Wang Y."/>
            <person name="Wang D."/>
            <person name="Huang X."/>
            <person name="Wang R."/>
            <person name="Lv J."/>
            <person name="Li Y."/>
            <person name="Zhang Z."/>
            <person name="Liu B."/>
            <person name="Lu W."/>
            <person name="Hui Y."/>
            <person name="Liang J."/>
            <person name="Zhou Z."/>
            <person name="Hou R."/>
            <person name="Li X."/>
            <person name="Liu Y."/>
            <person name="Li H."/>
            <person name="Ning X."/>
            <person name="Lin Y."/>
            <person name="Zhao L."/>
            <person name="Xing Q."/>
            <person name="Dou J."/>
            <person name="Li Y."/>
            <person name="Mao J."/>
            <person name="Guo H."/>
            <person name="Dou H."/>
            <person name="Li T."/>
            <person name="Mu C."/>
            <person name="Jiang W."/>
            <person name="Fu Q."/>
            <person name="Fu X."/>
            <person name="Miao Y."/>
            <person name="Liu J."/>
            <person name="Yu Q."/>
            <person name="Li R."/>
            <person name="Liao H."/>
            <person name="Li X."/>
            <person name="Kong Y."/>
            <person name="Jiang Z."/>
            <person name="Chourrout D."/>
            <person name="Li R."/>
            <person name="Bao Z."/>
        </authorList>
    </citation>
    <scope>NUCLEOTIDE SEQUENCE [LARGE SCALE GENOMIC DNA]</scope>
    <source>
        <strain evidence="2 3">PY_sf001</strain>
    </source>
</reference>
<evidence type="ECO:0000256" key="1">
    <source>
        <dbReference type="SAM" id="SignalP"/>
    </source>
</evidence>
<protein>
    <submittedName>
        <fullName evidence="2">Uncharacterized protein</fullName>
    </submittedName>
</protein>
<feature type="chain" id="PRO_5012894249" evidence="1">
    <location>
        <begin position="21"/>
        <end position="134"/>
    </location>
</feature>
<evidence type="ECO:0000313" key="3">
    <source>
        <dbReference type="Proteomes" id="UP000242188"/>
    </source>
</evidence>
<accession>A0A210PSI8</accession>
<proteinExistence type="predicted"/>
<comment type="caution">
    <text evidence="2">The sequence shown here is derived from an EMBL/GenBank/DDBJ whole genome shotgun (WGS) entry which is preliminary data.</text>
</comment>
<feature type="signal peptide" evidence="1">
    <location>
        <begin position="1"/>
        <end position="20"/>
    </location>
</feature>
<evidence type="ECO:0000313" key="2">
    <source>
        <dbReference type="EMBL" id="OWF39460.1"/>
    </source>
</evidence>
<organism evidence="2 3">
    <name type="scientific">Mizuhopecten yessoensis</name>
    <name type="common">Japanese scallop</name>
    <name type="synonym">Patinopecten yessoensis</name>
    <dbReference type="NCBI Taxonomy" id="6573"/>
    <lineage>
        <taxon>Eukaryota</taxon>
        <taxon>Metazoa</taxon>
        <taxon>Spiralia</taxon>
        <taxon>Lophotrochozoa</taxon>
        <taxon>Mollusca</taxon>
        <taxon>Bivalvia</taxon>
        <taxon>Autobranchia</taxon>
        <taxon>Pteriomorphia</taxon>
        <taxon>Pectinida</taxon>
        <taxon>Pectinoidea</taxon>
        <taxon>Pectinidae</taxon>
        <taxon>Mizuhopecten</taxon>
    </lineage>
</organism>
<dbReference type="Proteomes" id="UP000242188">
    <property type="component" value="Unassembled WGS sequence"/>
</dbReference>
<dbReference type="EMBL" id="NEDP02005525">
    <property type="protein sequence ID" value="OWF39460.1"/>
    <property type="molecule type" value="Genomic_DNA"/>
</dbReference>
<gene>
    <name evidence="2" type="ORF">KP79_PYT19860</name>
</gene>
<keyword evidence="3" id="KW-1185">Reference proteome</keyword>
<name>A0A210PSI8_MIZYE</name>